<dbReference type="Proteomes" id="UP000249890">
    <property type="component" value="Chromosome"/>
</dbReference>
<evidence type="ECO:0000313" key="1">
    <source>
        <dbReference type="EMBL" id="ASA22676.1"/>
    </source>
</evidence>
<protein>
    <submittedName>
        <fullName evidence="1">Uncharacterized protein</fullName>
    </submittedName>
</protein>
<dbReference type="KEGG" id="pdh:B9T62_18895"/>
<dbReference type="EMBL" id="CP021780">
    <property type="protein sequence ID" value="ASA22676.1"/>
    <property type="molecule type" value="Genomic_DNA"/>
</dbReference>
<dbReference type="RefSeq" id="WP_087916674.1">
    <property type="nucleotide sequence ID" value="NZ_CP021780.1"/>
</dbReference>
<gene>
    <name evidence="1" type="ORF">B9T62_18895</name>
</gene>
<name>A0A2Z2K7Y8_9BACL</name>
<proteinExistence type="predicted"/>
<accession>A0A2Z2K7Y8</accession>
<sequence length="61" mass="7534">MQYVTLVYYQTDTTHSEVKGVFTLEKLAQQYIEKELEKFGEDKEMMREYFFSELRQVDYYI</sequence>
<keyword evidence="2" id="KW-1185">Reference proteome</keyword>
<evidence type="ECO:0000313" key="2">
    <source>
        <dbReference type="Proteomes" id="UP000249890"/>
    </source>
</evidence>
<reference evidence="1 2" key="1">
    <citation type="submission" date="2017-06" db="EMBL/GenBank/DDBJ databases">
        <title>Complete genome sequence of Paenibacillus donghaensis KCTC 13049T isolated from East Sea sediment, South Korea.</title>
        <authorList>
            <person name="Jung B.K."/>
            <person name="Hong S.-J."/>
            <person name="Shin J.-H."/>
        </authorList>
    </citation>
    <scope>NUCLEOTIDE SEQUENCE [LARGE SCALE GENOMIC DNA]</scope>
    <source>
        <strain evidence="1 2">KCTC 13049</strain>
    </source>
</reference>
<organism evidence="1 2">
    <name type="scientific">Paenibacillus donghaensis</name>
    <dbReference type="NCBI Taxonomy" id="414771"/>
    <lineage>
        <taxon>Bacteria</taxon>
        <taxon>Bacillati</taxon>
        <taxon>Bacillota</taxon>
        <taxon>Bacilli</taxon>
        <taxon>Bacillales</taxon>
        <taxon>Paenibacillaceae</taxon>
        <taxon>Paenibacillus</taxon>
    </lineage>
</organism>
<dbReference type="AlphaFoldDB" id="A0A2Z2K7Y8"/>